<keyword evidence="1" id="KW-0472">Membrane</keyword>
<protein>
    <submittedName>
        <fullName evidence="2">Uncharacterized protein</fullName>
    </submittedName>
</protein>
<accession>A0A7T9UIW9</accession>
<dbReference type="AlphaFoldDB" id="A0A7T9UIW9"/>
<keyword evidence="1" id="KW-0812">Transmembrane</keyword>
<dbReference type="GeneID" id="66211490"/>
<gene>
    <name evidence="2" type="ORF">I6I53_02100</name>
</gene>
<sequence>MDQQIVTIVVAFIAVSGTLLAGYINSKTSYRIAYEKLKSEEKQNDIKIKIELKKLLYLEYFENLSNVHTWLIRIINEPDIRNNNQFINLFSASTNKIKLVASSNIVVKIFDIEKNYLIVYLFIMQEIIDIVKKENEYKDNVAKLDLLNADVHELKQLLQSIPNNEKLSKFELSERITNKYNSLVELIEQNLNVHTILLEFRNELMRKCLDKMQEIDSLNNDLILLMREDIGLINDNQLFDFIREKGSYEVRGRISDILNKINLDLKVKD</sequence>
<evidence type="ECO:0000313" key="3">
    <source>
        <dbReference type="Proteomes" id="UP000595320"/>
    </source>
</evidence>
<evidence type="ECO:0000313" key="2">
    <source>
        <dbReference type="EMBL" id="QQT86623.1"/>
    </source>
</evidence>
<proteinExistence type="predicted"/>
<keyword evidence="1" id="KW-1133">Transmembrane helix</keyword>
<evidence type="ECO:0000256" key="1">
    <source>
        <dbReference type="SAM" id="Phobius"/>
    </source>
</evidence>
<dbReference type="Proteomes" id="UP000595320">
    <property type="component" value="Chromosome"/>
</dbReference>
<organism evidence="2 3">
    <name type="scientific">Acinetobacter ursingii</name>
    <dbReference type="NCBI Taxonomy" id="108980"/>
    <lineage>
        <taxon>Bacteria</taxon>
        <taxon>Pseudomonadati</taxon>
        <taxon>Pseudomonadota</taxon>
        <taxon>Gammaproteobacteria</taxon>
        <taxon>Moraxellales</taxon>
        <taxon>Moraxellaceae</taxon>
        <taxon>Acinetobacter</taxon>
    </lineage>
</organism>
<reference evidence="2 3" key="1">
    <citation type="submission" date="2021-01" db="EMBL/GenBank/DDBJ databases">
        <title>FDA dAtabase for Regulatory Grade micrObial Sequences (FDA-ARGOS): Supporting development and validation of Infectious Disease Dx tests.</title>
        <authorList>
            <person name="Sproer C."/>
            <person name="Gronow S."/>
            <person name="Severitt S."/>
            <person name="Schroder I."/>
            <person name="Tallon L."/>
            <person name="Sadzewicz L."/>
            <person name="Zhao X."/>
            <person name="Boylan J."/>
            <person name="Ott S."/>
            <person name="Bowen H."/>
            <person name="Vavikolanu K."/>
            <person name="Mehta A."/>
            <person name="Aluvathingal J."/>
            <person name="Nadendla S."/>
            <person name="Lowell S."/>
            <person name="Myers T."/>
            <person name="Yan Y."/>
            <person name="Sichtig H."/>
        </authorList>
    </citation>
    <scope>NUCLEOTIDE SEQUENCE [LARGE SCALE GENOMIC DNA]</scope>
    <source>
        <strain evidence="2 3">FDAARGOS_1096</strain>
    </source>
</reference>
<dbReference type="RefSeq" id="WP_004995846.1">
    <property type="nucleotide sequence ID" value="NZ_BKVT01000019.1"/>
</dbReference>
<dbReference type="EMBL" id="CP068176">
    <property type="protein sequence ID" value="QQT86623.1"/>
    <property type="molecule type" value="Genomic_DNA"/>
</dbReference>
<feature type="transmembrane region" description="Helical" evidence="1">
    <location>
        <begin position="6"/>
        <end position="24"/>
    </location>
</feature>
<name>A0A7T9UIW9_9GAMM</name>